<gene>
    <name evidence="1" type="ORF">AWB76_02435</name>
</gene>
<dbReference type="EMBL" id="FCOI02000006">
    <property type="protein sequence ID" value="SAK57335.1"/>
    <property type="molecule type" value="Genomic_DNA"/>
</dbReference>
<sequence>MVRIELELDDSVHAALRSVVARCNAAHKSSGGANTHGELNVKKLLTLLAEDAAMMQSRPGSWEAFDNAAGARRARLSVLQRVVRCRPKRGGRRRAGTFAGRTDNTRSRSVDNLRFRDCARCCVFAGRLEHRMPHLI</sequence>
<name>A0A158AHY8_9BURK</name>
<accession>A0A158AHY8</accession>
<evidence type="ECO:0000313" key="1">
    <source>
        <dbReference type="EMBL" id="SAK57335.1"/>
    </source>
</evidence>
<organism evidence="1 2">
    <name type="scientific">Caballeronia temeraria</name>
    <dbReference type="NCBI Taxonomy" id="1777137"/>
    <lineage>
        <taxon>Bacteria</taxon>
        <taxon>Pseudomonadati</taxon>
        <taxon>Pseudomonadota</taxon>
        <taxon>Betaproteobacteria</taxon>
        <taxon>Burkholderiales</taxon>
        <taxon>Burkholderiaceae</taxon>
        <taxon>Caballeronia</taxon>
    </lineage>
</organism>
<keyword evidence="2" id="KW-1185">Reference proteome</keyword>
<reference evidence="2" key="1">
    <citation type="submission" date="2016-01" db="EMBL/GenBank/DDBJ databases">
        <authorList>
            <person name="Peeters Charlotte."/>
        </authorList>
    </citation>
    <scope>NUCLEOTIDE SEQUENCE [LARGE SCALE GENOMIC DNA]</scope>
</reference>
<proteinExistence type="predicted"/>
<protein>
    <submittedName>
        <fullName evidence="1">Uncharacterized protein</fullName>
    </submittedName>
</protein>
<dbReference type="AlphaFoldDB" id="A0A158AHY8"/>
<dbReference type="Proteomes" id="UP000054624">
    <property type="component" value="Unassembled WGS sequence"/>
</dbReference>
<evidence type="ECO:0000313" key="2">
    <source>
        <dbReference type="Proteomes" id="UP000054624"/>
    </source>
</evidence>